<keyword evidence="2" id="KW-1185">Reference proteome</keyword>
<organism evidence="1 2">
    <name type="scientific">Arctium lappa</name>
    <name type="common">Greater burdock</name>
    <name type="synonym">Lappa major</name>
    <dbReference type="NCBI Taxonomy" id="4217"/>
    <lineage>
        <taxon>Eukaryota</taxon>
        <taxon>Viridiplantae</taxon>
        <taxon>Streptophyta</taxon>
        <taxon>Embryophyta</taxon>
        <taxon>Tracheophyta</taxon>
        <taxon>Spermatophyta</taxon>
        <taxon>Magnoliopsida</taxon>
        <taxon>eudicotyledons</taxon>
        <taxon>Gunneridae</taxon>
        <taxon>Pentapetalae</taxon>
        <taxon>asterids</taxon>
        <taxon>campanulids</taxon>
        <taxon>Asterales</taxon>
        <taxon>Asteraceae</taxon>
        <taxon>Carduoideae</taxon>
        <taxon>Cardueae</taxon>
        <taxon>Arctiinae</taxon>
        <taxon>Arctium</taxon>
    </lineage>
</organism>
<dbReference type="Proteomes" id="UP001055879">
    <property type="component" value="Linkage Group LG07"/>
</dbReference>
<sequence length="602" mass="64348">MERSEPTFVPEWLKSSGGLSTTSHQLQSSSLHSDEQGVSKATRNKSFVNISDNDLGRPSVSDRTTSSYFRRTSSSNGSSHLRSYSSFGRNHRDRDWDKDIHEFREKEKPDGRNRDYSDPLGNILPSRFEKEGLRRSHSSVSAKRGESWPRKVVADSSSANKNSHNNGSSLRSGGGAIGSVKTAFERDFPSLGAEEKQIDSEIGRVPSPGLTTAIQSLPIGNSAVIGGDGWTSALAEVPVIVGSNGSNASVPPPVQSTSISATASMTTGRNMAETLAQGPPRAQTAPQLSVGTQRLEELAVKQSRQLIPMTPSMPKALALNSSDKPKPKVGQLQLQGSHLVNHTHSLRPVSTKFDVPKTSSVGKLHVLKPSRERNGITPVAKDNLSPTSASKLPNSPLAVTSVVGSAPLRNPSNNPAVAVAVKPGVAATLEKRPSSQAQSRNDFFNLMRKKSMTNNSSPVVTPDTGSSISASDKPETPTVTEGGHDPVAVDGSGGVQLSSGNKVDLSSCNGDATERSTGKNNSSSDANMLYSEEEEARFLRSLGWEETGEEEEGLTEEEISSFYRDVSKYLNLQAASKIFKPKLLMPRMGNNGDISSDSKLES</sequence>
<proteinExistence type="predicted"/>
<reference evidence="1 2" key="2">
    <citation type="journal article" date="2022" name="Mol. Ecol. Resour.">
        <title>The genomes of chicory, endive, great burdock and yacon provide insights into Asteraceae paleo-polyploidization history and plant inulin production.</title>
        <authorList>
            <person name="Fan W."/>
            <person name="Wang S."/>
            <person name="Wang H."/>
            <person name="Wang A."/>
            <person name="Jiang F."/>
            <person name="Liu H."/>
            <person name="Zhao H."/>
            <person name="Xu D."/>
            <person name="Zhang Y."/>
        </authorList>
    </citation>
    <scope>NUCLEOTIDE SEQUENCE [LARGE SCALE GENOMIC DNA]</scope>
    <source>
        <strain evidence="2">cv. Niubang</strain>
    </source>
</reference>
<evidence type="ECO:0000313" key="1">
    <source>
        <dbReference type="EMBL" id="KAI3715740.1"/>
    </source>
</evidence>
<reference evidence="2" key="1">
    <citation type="journal article" date="2022" name="Mol. Ecol. Resour.">
        <title>The genomes of chicory, endive, great burdock and yacon provide insights into Asteraceae palaeo-polyploidization history and plant inulin production.</title>
        <authorList>
            <person name="Fan W."/>
            <person name="Wang S."/>
            <person name="Wang H."/>
            <person name="Wang A."/>
            <person name="Jiang F."/>
            <person name="Liu H."/>
            <person name="Zhao H."/>
            <person name="Xu D."/>
            <person name="Zhang Y."/>
        </authorList>
    </citation>
    <scope>NUCLEOTIDE SEQUENCE [LARGE SCALE GENOMIC DNA]</scope>
    <source>
        <strain evidence="2">cv. Niubang</strain>
    </source>
</reference>
<accession>A0ACB9B1F5</accession>
<dbReference type="EMBL" id="CM042053">
    <property type="protein sequence ID" value="KAI3715740.1"/>
    <property type="molecule type" value="Genomic_DNA"/>
</dbReference>
<name>A0ACB9B1F5_ARCLA</name>
<gene>
    <name evidence="1" type="ORF">L6452_22727</name>
</gene>
<comment type="caution">
    <text evidence="1">The sequence shown here is derived from an EMBL/GenBank/DDBJ whole genome shotgun (WGS) entry which is preliminary data.</text>
</comment>
<evidence type="ECO:0000313" key="2">
    <source>
        <dbReference type="Proteomes" id="UP001055879"/>
    </source>
</evidence>
<protein>
    <submittedName>
        <fullName evidence="1">Uncharacterized protein</fullName>
    </submittedName>
</protein>